<gene>
    <name evidence="2" type="ORF">HG263_01825</name>
</gene>
<name>A0A849V7I0_9GAMM</name>
<dbReference type="Pfam" id="PF12514">
    <property type="entry name" value="DUF3718"/>
    <property type="match status" value="1"/>
</dbReference>
<keyword evidence="3" id="KW-1185">Reference proteome</keyword>
<evidence type="ECO:0000256" key="1">
    <source>
        <dbReference type="SAM" id="SignalP"/>
    </source>
</evidence>
<dbReference type="EMBL" id="JABBPG010000001">
    <property type="protein sequence ID" value="NOU49292.1"/>
    <property type="molecule type" value="Genomic_DNA"/>
</dbReference>
<dbReference type="AlphaFoldDB" id="A0A849V7I0"/>
<feature type="chain" id="PRO_5033050503" evidence="1">
    <location>
        <begin position="25"/>
        <end position="119"/>
    </location>
</feature>
<evidence type="ECO:0000313" key="2">
    <source>
        <dbReference type="EMBL" id="NOU49292.1"/>
    </source>
</evidence>
<organism evidence="2 3">
    <name type="scientific">Pseudoalteromonas caenipelagi</name>
    <dbReference type="NCBI Taxonomy" id="2726988"/>
    <lineage>
        <taxon>Bacteria</taxon>
        <taxon>Pseudomonadati</taxon>
        <taxon>Pseudomonadota</taxon>
        <taxon>Gammaproteobacteria</taxon>
        <taxon>Alteromonadales</taxon>
        <taxon>Pseudoalteromonadaceae</taxon>
        <taxon>Pseudoalteromonas</taxon>
    </lineage>
</organism>
<protein>
    <submittedName>
        <fullName evidence="2">DUF3718 domain-containing protein</fullName>
    </submittedName>
</protein>
<sequence>MKKLTTFCASATLLAGLLAGTANAEQFVAADNTIETELCMAITENDSFNLRKTMKAHRIGLRVMQNELTCNNMSADKFIAVHGFDNSAHSLNVDLNTETHIKDLSARHEIGKTIVVSGS</sequence>
<evidence type="ECO:0000313" key="3">
    <source>
        <dbReference type="Proteomes" id="UP000586305"/>
    </source>
</evidence>
<keyword evidence="1" id="KW-0732">Signal</keyword>
<feature type="signal peptide" evidence="1">
    <location>
        <begin position="1"/>
        <end position="24"/>
    </location>
</feature>
<dbReference type="RefSeq" id="WP_171624380.1">
    <property type="nucleotide sequence ID" value="NZ_JABBPG010000001.1"/>
</dbReference>
<dbReference type="InterPro" id="IPR022193">
    <property type="entry name" value="DUF3718"/>
</dbReference>
<accession>A0A849V7I0</accession>
<reference evidence="2 3" key="1">
    <citation type="submission" date="2020-04" db="EMBL/GenBank/DDBJ databases">
        <title>Pseudoalteromonas caenipelagi sp. nov., isolated from a tidal flat.</title>
        <authorList>
            <person name="Park S."/>
            <person name="Yoon J.-H."/>
        </authorList>
    </citation>
    <scope>NUCLEOTIDE SEQUENCE [LARGE SCALE GENOMIC DNA]</scope>
    <source>
        <strain evidence="2 3">JBTF-M23</strain>
    </source>
</reference>
<dbReference type="Proteomes" id="UP000586305">
    <property type="component" value="Unassembled WGS sequence"/>
</dbReference>
<comment type="caution">
    <text evidence="2">The sequence shown here is derived from an EMBL/GenBank/DDBJ whole genome shotgun (WGS) entry which is preliminary data.</text>
</comment>
<proteinExistence type="predicted"/>